<comment type="caution">
    <text evidence="3">The sequence shown here is derived from an EMBL/GenBank/DDBJ whole genome shotgun (WGS) entry which is preliminary data.</text>
</comment>
<dbReference type="InterPro" id="IPR020904">
    <property type="entry name" value="Sc_DH/Rdtase_CS"/>
</dbReference>
<feature type="domain" description="Ketoreductase" evidence="2">
    <location>
        <begin position="12"/>
        <end position="190"/>
    </location>
</feature>
<evidence type="ECO:0000313" key="3">
    <source>
        <dbReference type="EMBL" id="TCL01210.1"/>
    </source>
</evidence>
<reference evidence="3 4" key="1">
    <citation type="submission" date="2019-03" db="EMBL/GenBank/DDBJ databases">
        <title>Genomic Encyclopedia of Archaeal and Bacterial Type Strains, Phase II (KMG-II): from individual species to whole genera.</title>
        <authorList>
            <person name="Goeker M."/>
        </authorList>
    </citation>
    <scope>NUCLEOTIDE SEQUENCE [LARGE SCALE GENOMIC DNA]</scope>
    <source>
        <strain evidence="3 4">DSM 26433</strain>
    </source>
</reference>
<proteinExistence type="inferred from homology"/>
<dbReference type="InterPro" id="IPR050259">
    <property type="entry name" value="SDR"/>
</dbReference>
<organism evidence="3 4">
    <name type="scientific">Shimia isoporae</name>
    <dbReference type="NCBI Taxonomy" id="647720"/>
    <lineage>
        <taxon>Bacteria</taxon>
        <taxon>Pseudomonadati</taxon>
        <taxon>Pseudomonadota</taxon>
        <taxon>Alphaproteobacteria</taxon>
        <taxon>Rhodobacterales</taxon>
        <taxon>Roseobacteraceae</taxon>
    </lineage>
</organism>
<dbReference type="Gene3D" id="3.40.50.720">
    <property type="entry name" value="NAD(P)-binding Rossmann-like Domain"/>
    <property type="match status" value="1"/>
</dbReference>
<dbReference type="PANTHER" id="PTHR42879">
    <property type="entry name" value="3-OXOACYL-(ACYL-CARRIER-PROTEIN) REDUCTASE"/>
    <property type="match status" value="1"/>
</dbReference>
<gene>
    <name evidence="3" type="ORF">BXY66_2522</name>
</gene>
<evidence type="ECO:0000313" key="4">
    <source>
        <dbReference type="Proteomes" id="UP000295673"/>
    </source>
</evidence>
<dbReference type="SMART" id="SM00822">
    <property type="entry name" value="PKS_KR"/>
    <property type="match status" value="1"/>
</dbReference>
<sequence length="255" mass="26633">MPDLLPFDLTGQHALITGSSDGLGKAAAELLARAGAHVWINGRDESRCFKVAGEIEDNAGIATALPFDVSDEVAVAAAFEKLAKAGGLSILVNNVGMRDRRTLQEFSREDLQRLFDVDLVSPFRLAQRAATQMTAKGYGRIVNVSSIAGLIAQPGDAAYTSAKAGINGMTKALAAELGAQGVCVNAIAPGFFKTAPNAEAAENPDIAEKLRNATALGRWGEPEELAPAILFLASPAASYMTGQVLAVDGGYTSHY</sequence>
<keyword evidence="4" id="KW-1185">Reference proteome</keyword>
<dbReference type="PANTHER" id="PTHR42879:SF2">
    <property type="entry name" value="3-OXOACYL-[ACYL-CARRIER-PROTEIN] REDUCTASE FABG"/>
    <property type="match status" value="1"/>
</dbReference>
<dbReference type="SUPFAM" id="SSF51735">
    <property type="entry name" value="NAD(P)-binding Rossmann-fold domains"/>
    <property type="match status" value="1"/>
</dbReference>
<evidence type="ECO:0000259" key="2">
    <source>
        <dbReference type="SMART" id="SM00822"/>
    </source>
</evidence>
<dbReference type="InterPro" id="IPR002347">
    <property type="entry name" value="SDR_fam"/>
</dbReference>
<protein>
    <submittedName>
        <fullName evidence="3">Gluconate 5-dehydrogenase</fullName>
    </submittedName>
</protein>
<dbReference type="OrthoDB" id="9796652at2"/>
<dbReference type="InterPro" id="IPR036291">
    <property type="entry name" value="NAD(P)-bd_dom_sf"/>
</dbReference>
<name>A0A4R1N558_9RHOB</name>
<comment type="similarity">
    <text evidence="1">Belongs to the short-chain dehydrogenases/reductases (SDR) family.</text>
</comment>
<dbReference type="InterPro" id="IPR057326">
    <property type="entry name" value="KR_dom"/>
</dbReference>
<evidence type="ECO:0000256" key="1">
    <source>
        <dbReference type="ARBA" id="ARBA00006484"/>
    </source>
</evidence>
<dbReference type="FunFam" id="3.40.50.720:FF:000084">
    <property type="entry name" value="Short-chain dehydrogenase reductase"/>
    <property type="match status" value="1"/>
</dbReference>
<dbReference type="CDD" id="cd05233">
    <property type="entry name" value="SDR_c"/>
    <property type="match status" value="1"/>
</dbReference>
<dbReference type="Proteomes" id="UP000295673">
    <property type="component" value="Unassembled WGS sequence"/>
</dbReference>
<dbReference type="PRINTS" id="PR00080">
    <property type="entry name" value="SDRFAMILY"/>
</dbReference>
<dbReference type="Pfam" id="PF13561">
    <property type="entry name" value="adh_short_C2"/>
    <property type="match status" value="1"/>
</dbReference>
<dbReference type="RefSeq" id="WP_132860547.1">
    <property type="nucleotide sequence ID" value="NZ_SMGR01000002.1"/>
</dbReference>
<dbReference type="GO" id="GO:0032787">
    <property type="term" value="P:monocarboxylic acid metabolic process"/>
    <property type="evidence" value="ECO:0007669"/>
    <property type="project" value="UniProtKB-ARBA"/>
</dbReference>
<dbReference type="EMBL" id="SMGR01000002">
    <property type="protein sequence ID" value="TCL01210.1"/>
    <property type="molecule type" value="Genomic_DNA"/>
</dbReference>
<dbReference type="PRINTS" id="PR00081">
    <property type="entry name" value="GDHRDH"/>
</dbReference>
<dbReference type="AlphaFoldDB" id="A0A4R1N558"/>
<dbReference type="PROSITE" id="PS00061">
    <property type="entry name" value="ADH_SHORT"/>
    <property type="match status" value="1"/>
</dbReference>
<accession>A0A4R1N558</accession>
<dbReference type="NCBIfam" id="NF004778">
    <property type="entry name" value="PRK06124.1"/>
    <property type="match status" value="1"/>
</dbReference>